<reference evidence="2 3" key="1">
    <citation type="submission" date="2023-02" db="EMBL/GenBank/DDBJ databases">
        <title>Genome sequence of Novosphingobium humi KACC 19094.</title>
        <authorList>
            <person name="Kim S."/>
            <person name="Heo J."/>
            <person name="Kwon S.-W."/>
        </authorList>
    </citation>
    <scope>NUCLEOTIDE SEQUENCE [LARGE SCALE GENOMIC DNA]</scope>
    <source>
        <strain evidence="2 3">KACC 19094</strain>
    </source>
</reference>
<keyword evidence="1" id="KW-0812">Transmembrane</keyword>
<keyword evidence="3" id="KW-1185">Reference proteome</keyword>
<name>A0ABY7TWU9_9SPHN</name>
<feature type="transmembrane region" description="Helical" evidence="1">
    <location>
        <begin position="59"/>
        <end position="83"/>
    </location>
</feature>
<keyword evidence="1" id="KW-0472">Membrane</keyword>
<keyword evidence="1" id="KW-1133">Transmembrane helix</keyword>
<dbReference type="Proteomes" id="UP001218231">
    <property type="component" value="Chromosome"/>
</dbReference>
<proteinExistence type="predicted"/>
<evidence type="ECO:0000256" key="1">
    <source>
        <dbReference type="SAM" id="Phobius"/>
    </source>
</evidence>
<accession>A0ABY7TWU9</accession>
<dbReference type="EMBL" id="CP117417">
    <property type="protein sequence ID" value="WCT77747.1"/>
    <property type="molecule type" value="Genomic_DNA"/>
</dbReference>
<feature type="transmembrane region" description="Helical" evidence="1">
    <location>
        <begin position="95"/>
        <end position="114"/>
    </location>
</feature>
<gene>
    <name evidence="2" type="ORF">PQ457_01855</name>
</gene>
<organism evidence="2 3">
    <name type="scientific">Novosphingobium humi</name>
    <dbReference type="NCBI Taxonomy" id="2282397"/>
    <lineage>
        <taxon>Bacteria</taxon>
        <taxon>Pseudomonadati</taxon>
        <taxon>Pseudomonadota</taxon>
        <taxon>Alphaproteobacteria</taxon>
        <taxon>Sphingomonadales</taxon>
        <taxon>Sphingomonadaceae</taxon>
        <taxon>Novosphingobium</taxon>
    </lineage>
</organism>
<evidence type="ECO:0000313" key="3">
    <source>
        <dbReference type="Proteomes" id="UP001218231"/>
    </source>
</evidence>
<evidence type="ECO:0000313" key="2">
    <source>
        <dbReference type="EMBL" id="WCT77747.1"/>
    </source>
</evidence>
<sequence>MSAGKSPAAIPLARDNNEDRRSLARIAARMLAVAELEDQALEEIDRIASGIERAVRIEYLLLAVSFGIFAAFTLTGLLVWIVAGLTGTDLGWRPMIILVPMIVLAAAPVLTWRVRQYGLGPVHAKRPALYPIGATASVDTLEKLFEHLGRRSGPRAYFRTRSGEKRYLSHRIFWGRLRGLLLSDNASDCAMVLPPLGFRLGGDIFIEAEPEEIIAALKPKRRAGPGREPKYAYTDSLINLIDNPALDEIDLTDETKARRQVEAMLVTWFQDHADTSGDSPRADMVRPYAEKIAKRLWITRGGRADFSPEA</sequence>
<protein>
    <submittedName>
        <fullName evidence="2">Uncharacterized protein</fullName>
    </submittedName>
</protein>
<dbReference type="RefSeq" id="WP_273618108.1">
    <property type="nucleotide sequence ID" value="NZ_CP117417.1"/>
</dbReference>